<accession>A0A0W8I814</accession>
<sequence>MTQHATAASRRTDPDVPGVVGTALGAMPGTDVVESVTLLRGELGAPHISFLPLLPARGAAADPVARTAAVLDGLHADGQPHGLRVSGVPGKDSRAARALLAGDVNVLADVIGAESGPDDAPVKTQLIGPLSLAARLHLHAGERALKDHGARRDLADSLASGVLEHVRAVRAAAPGRDVLVQLDEPELARVLAGSLPTMSGYRTLRAVPAAEARTSLTGVVEACREAGAAAVALRLPPGTDPRLAREAGADAVHVPAPAGSAHEWEPLAALVEEGLQLWLGLVPVPPGRAGARALAADVWSVWRDLGLPAAALDRVRITPREELDALGPAELRDVLAGVTGTAEALARTAAEA</sequence>
<protein>
    <recommendedName>
        <fullName evidence="3">Cobalamin-independent methionine synthase MetE C-terminal/archaeal domain-containing protein</fullName>
    </recommendedName>
</protein>
<dbReference type="OrthoDB" id="5242426at2"/>
<dbReference type="EMBL" id="LQBK01000033">
    <property type="protein sequence ID" value="KUG55531.1"/>
    <property type="molecule type" value="Genomic_DNA"/>
</dbReference>
<gene>
    <name evidence="1" type="ORF">AVL61_05205</name>
</gene>
<dbReference type="SUPFAM" id="SSF51726">
    <property type="entry name" value="UROD/MetE-like"/>
    <property type="match status" value="1"/>
</dbReference>
<dbReference type="Proteomes" id="UP000053512">
    <property type="component" value="Unassembled WGS sequence"/>
</dbReference>
<organism evidence="1 2">
    <name type="scientific">Kocuria rosea subsp. polaris</name>
    <dbReference type="NCBI Taxonomy" id="136273"/>
    <lineage>
        <taxon>Bacteria</taxon>
        <taxon>Bacillati</taxon>
        <taxon>Actinomycetota</taxon>
        <taxon>Actinomycetes</taxon>
        <taxon>Micrococcales</taxon>
        <taxon>Micrococcaceae</taxon>
        <taxon>Kocuria</taxon>
    </lineage>
</organism>
<dbReference type="InterPro" id="IPR038071">
    <property type="entry name" value="UROD/MetE-like_sf"/>
</dbReference>
<evidence type="ECO:0000313" key="2">
    <source>
        <dbReference type="Proteomes" id="UP000053512"/>
    </source>
</evidence>
<evidence type="ECO:0000313" key="1">
    <source>
        <dbReference type="EMBL" id="KUG55531.1"/>
    </source>
</evidence>
<name>A0A0W8I814_KOCRO</name>
<dbReference type="STRING" id="136273.GY22_10960"/>
<comment type="caution">
    <text evidence="1">The sequence shown here is derived from an EMBL/GenBank/DDBJ whole genome shotgun (WGS) entry which is preliminary data.</text>
</comment>
<dbReference type="eggNOG" id="COG0620">
    <property type="taxonomic scope" value="Bacteria"/>
</dbReference>
<dbReference type="AlphaFoldDB" id="A0A0W8I814"/>
<proteinExistence type="predicted"/>
<dbReference type="Gene3D" id="3.20.20.210">
    <property type="match status" value="1"/>
</dbReference>
<reference evidence="2" key="1">
    <citation type="submission" date="2015-12" db="EMBL/GenBank/DDBJ databases">
        <authorList>
            <person name="Nair G.R."/>
            <person name="Kaur G."/>
            <person name="Mayilraj S."/>
        </authorList>
    </citation>
    <scope>NUCLEOTIDE SEQUENCE [LARGE SCALE GENOMIC DNA]</scope>
    <source>
        <strain evidence="2">CD08_4</strain>
    </source>
</reference>
<evidence type="ECO:0008006" key="3">
    <source>
        <dbReference type="Google" id="ProtNLM"/>
    </source>
</evidence>
<dbReference type="RefSeq" id="WP_058874790.1">
    <property type="nucleotide sequence ID" value="NZ_LQBK01000033.1"/>
</dbReference>